<proteinExistence type="predicted"/>
<protein>
    <submittedName>
        <fullName evidence="2">EAL domain-containing protein</fullName>
    </submittedName>
</protein>
<dbReference type="Pfam" id="PF00563">
    <property type="entry name" value="EAL"/>
    <property type="match status" value="1"/>
</dbReference>
<sequence>MSRRAEARLLSNLEQALADQKLYMLYQPKVSLRDGTLTRVEALVRWEDSELGSVEPSRFIPVAEQHGLIDDLTLWGLRTILRQWVDWRDDGIDTCVALNISALSLEHLDFPDLVERMCRALDVPTDRLVLELTEGATQPLIKLMDTLTRFRIKGIGLAIDDFGTGYSSLMQLRQLPFTEVKIDQSFVRDAARSRDCRLIIQSVADLAHGLGLIATAEGVETIDQLRLVRELGCDLVQGFLISPPMEASSLQGWRQRFRKAWPRMLEEEKLALWGNVETDTLSEGQI</sequence>
<dbReference type="EMBL" id="JAMGBE010000002">
    <property type="protein sequence ID" value="MCL6729378.1"/>
    <property type="molecule type" value="Genomic_DNA"/>
</dbReference>
<dbReference type="SUPFAM" id="SSF141868">
    <property type="entry name" value="EAL domain-like"/>
    <property type="match status" value="1"/>
</dbReference>
<dbReference type="PROSITE" id="PS50883">
    <property type="entry name" value="EAL"/>
    <property type="match status" value="1"/>
</dbReference>
<evidence type="ECO:0000313" key="3">
    <source>
        <dbReference type="Proteomes" id="UP001165342"/>
    </source>
</evidence>
<comment type="caution">
    <text evidence="2">The sequence shown here is derived from an EMBL/GenBank/DDBJ whole genome shotgun (WGS) entry which is preliminary data.</text>
</comment>
<gene>
    <name evidence="2" type="ORF">LZ538_04805</name>
</gene>
<accession>A0ABT0S0J1</accession>
<name>A0ABT0S0J1_9SPHN</name>
<evidence type="ECO:0000313" key="2">
    <source>
        <dbReference type="EMBL" id="MCL6729378.1"/>
    </source>
</evidence>
<organism evidence="2 3">
    <name type="scientific">Sphingomonas hankyongi</name>
    <dbReference type="NCBI Taxonomy" id="2908209"/>
    <lineage>
        <taxon>Bacteria</taxon>
        <taxon>Pseudomonadati</taxon>
        <taxon>Pseudomonadota</taxon>
        <taxon>Alphaproteobacteria</taxon>
        <taxon>Sphingomonadales</taxon>
        <taxon>Sphingomonadaceae</taxon>
        <taxon>Sphingomonas</taxon>
    </lineage>
</organism>
<dbReference type="InterPro" id="IPR050706">
    <property type="entry name" value="Cyclic-di-GMP_PDE-like"/>
</dbReference>
<dbReference type="RefSeq" id="WP_249830881.1">
    <property type="nucleotide sequence ID" value="NZ_JAMGBE010000002.1"/>
</dbReference>
<dbReference type="InterPro" id="IPR035919">
    <property type="entry name" value="EAL_sf"/>
</dbReference>
<dbReference type="CDD" id="cd01948">
    <property type="entry name" value="EAL"/>
    <property type="match status" value="1"/>
</dbReference>
<reference evidence="2" key="1">
    <citation type="submission" date="2022-05" db="EMBL/GenBank/DDBJ databases">
        <authorList>
            <person name="Jo J.-H."/>
            <person name="Im W.-T."/>
        </authorList>
    </citation>
    <scope>NUCLEOTIDE SEQUENCE</scope>
    <source>
        <strain evidence="2">SE220</strain>
    </source>
</reference>
<dbReference type="SMART" id="SM00052">
    <property type="entry name" value="EAL"/>
    <property type="match status" value="1"/>
</dbReference>
<keyword evidence="3" id="KW-1185">Reference proteome</keyword>
<dbReference type="InterPro" id="IPR001633">
    <property type="entry name" value="EAL_dom"/>
</dbReference>
<dbReference type="Gene3D" id="3.20.20.450">
    <property type="entry name" value="EAL domain"/>
    <property type="match status" value="1"/>
</dbReference>
<dbReference type="Proteomes" id="UP001165342">
    <property type="component" value="Unassembled WGS sequence"/>
</dbReference>
<evidence type="ECO:0000259" key="1">
    <source>
        <dbReference type="PROSITE" id="PS50883"/>
    </source>
</evidence>
<dbReference type="PANTHER" id="PTHR33121:SF71">
    <property type="entry name" value="OXYGEN SENSOR PROTEIN DOSP"/>
    <property type="match status" value="1"/>
</dbReference>
<feature type="domain" description="EAL" evidence="1">
    <location>
        <begin position="6"/>
        <end position="258"/>
    </location>
</feature>
<dbReference type="PANTHER" id="PTHR33121">
    <property type="entry name" value="CYCLIC DI-GMP PHOSPHODIESTERASE PDEF"/>
    <property type="match status" value="1"/>
</dbReference>